<dbReference type="Gene3D" id="3.20.20.80">
    <property type="entry name" value="Glycosidases"/>
    <property type="match status" value="1"/>
</dbReference>
<dbReference type="EMBL" id="AFRT01002252">
    <property type="protein sequence ID" value="ELU38124.1"/>
    <property type="molecule type" value="Genomic_DNA"/>
</dbReference>
<dbReference type="GO" id="GO:0005576">
    <property type="term" value="C:extracellular region"/>
    <property type="evidence" value="ECO:0007669"/>
    <property type="project" value="TreeGrafter"/>
</dbReference>
<dbReference type="SUPFAM" id="SSF51445">
    <property type="entry name" value="(Trans)glycosidases"/>
    <property type="match status" value="1"/>
</dbReference>
<evidence type="ECO:0000256" key="4">
    <source>
        <dbReference type="ARBA" id="ARBA00023295"/>
    </source>
</evidence>
<evidence type="ECO:0000313" key="9">
    <source>
        <dbReference type="Proteomes" id="UP000011668"/>
    </source>
</evidence>
<keyword evidence="4" id="KW-0326">Glycosidase</keyword>
<keyword evidence="3" id="KW-0325">Glycoprotein</keyword>
<dbReference type="OrthoDB" id="1887033at2759"/>
<evidence type="ECO:0000313" key="8">
    <source>
        <dbReference type="EMBL" id="ELU38124.1"/>
    </source>
</evidence>
<evidence type="ECO:0000256" key="7">
    <source>
        <dbReference type="ARBA" id="ARBA00038929"/>
    </source>
</evidence>
<comment type="similarity">
    <text evidence="1">Belongs to the glycosyl hydrolase 5 (cellulase A) family.</text>
</comment>
<evidence type="ECO:0000256" key="6">
    <source>
        <dbReference type="ARBA" id="ARBA00036824"/>
    </source>
</evidence>
<keyword evidence="9" id="KW-1185">Reference proteome</keyword>
<keyword evidence="2" id="KW-0378">Hydrolase</keyword>
<protein>
    <recommendedName>
        <fullName evidence="7">glucan 1,3-beta-glucosidase</fullName>
        <ecNumber evidence="7">3.2.1.58</ecNumber>
    </recommendedName>
</protein>
<sequence>MLKYGYLVNMNNSDRSCEADCSSCAFSELYVFSRRSFVYQAHIHISDLVKKLGQEQADKVFNEHWATWFTEKDADIIKNAGLNTIRIPLGYWIVESLVDRSTEYYVRLIKTNFPAFI</sequence>
<dbReference type="GO" id="GO:0071555">
    <property type="term" value="P:cell wall organization"/>
    <property type="evidence" value="ECO:0007669"/>
    <property type="project" value="UniProtKB-KW"/>
</dbReference>
<keyword evidence="5" id="KW-0961">Cell wall biogenesis/degradation</keyword>
<accession>L8WP53</accession>
<evidence type="ECO:0000256" key="5">
    <source>
        <dbReference type="ARBA" id="ARBA00023316"/>
    </source>
</evidence>
<dbReference type="InterPro" id="IPR050386">
    <property type="entry name" value="Glycosyl_hydrolase_5"/>
</dbReference>
<dbReference type="PANTHER" id="PTHR31297">
    <property type="entry name" value="GLUCAN ENDO-1,6-BETA-GLUCOSIDASE B"/>
    <property type="match status" value="1"/>
</dbReference>
<dbReference type="EC" id="3.2.1.58" evidence="7"/>
<dbReference type="InterPro" id="IPR017853">
    <property type="entry name" value="GH"/>
</dbReference>
<dbReference type="GO" id="GO:0009986">
    <property type="term" value="C:cell surface"/>
    <property type="evidence" value="ECO:0007669"/>
    <property type="project" value="TreeGrafter"/>
</dbReference>
<dbReference type="HOGENOM" id="CLU_2086420_0_0_1"/>
<evidence type="ECO:0000256" key="1">
    <source>
        <dbReference type="ARBA" id="ARBA00005641"/>
    </source>
</evidence>
<evidence type="ECO:0000256" key="2">
    <source>
        <dbReference type="ARBA" id="ARBA00022801"/>
    </source>
</evidence>
<dbReference type="Proteomes" id="UP000011668">
    <property type="component" value="Unassembled WGS sequence"/>
</dbReference>
<name>L8WP53_THACA</name>
<dbReference type="GO" id="GO:0004338">
    <property type="term" value="F:glucan exo-1,3-beta-glucosidase activity"/>
    <property type="evidence" value="ECO:0007669"/>
    <property type="project" value="UniProtKB-EC"/>
</dbReference>
<dbReference type="STRING" id="983506.L8WP53"/>
<organism evidence="8 9">
    <name type="scientific">Thanatephorus cucumeris (strain AG1-IA)</name>
    <name type="common">Rice sheath blight fungus</name>
    <name type="synonym">Rhizoctonia solani</name>
    <dbReference type="NCBI Taxonomy" id="983506"/>
    <lineage>
        <taxon>Eukaryota</taxon>
        <taxon>Fungi</taxon>
        <taxon>Dikarya</taxon>
        <taxon>Basidiomycota</taxon>
        <taxon>Agaricomycotina</taxon>
        <taxon>Agaricomycetes</taxon>
        <taxon>Cantharellales</taxon>
        <taxon>Ceratobasidiaceae</taxon>
        <taxon>Rhizoctonia</taxon>
        <taxon>Rhizoctonia solani AG-1</taxon>
    </lineage>
</organism>
<proteinExistence type="inferred from homology"/>
<gene>
    <name evidence="8" type="ORF">AG1IA_07847</name>
</gene>
<dbReference type="GO" id="GO:0009251">
    <property type="term" value="P:glucan catabolic process"/>
    <property type="evidence" value="ECO:0007669"/>
    <property type="project" value="TreeGrafter"/>
</dbReference>
<comment type="caution">
    <text evidence="8">The sequence shown here is derived from an EMBL/GenBank/DDBJ whole genome shotgun (WGS) entry which is preliminary data.</text>
</comment>
<comment type="catalytic activity">
    <reaction evidence="6">
        <text>Successive hydrolysis of beta-D-glucose units from the non-reducing ends of (1-&gt;3)-beta-D-glucans, releasing alpha-glucose.</text>
        <dbReference type="EC" id="3.2.1.58"/>
    </reaction>
</comment>
<dbReference type="AlphaFoldDB" id="L8WP53"/>
<reference evidence="8 9" key="1">
    <citation type="journal article" date="2013" name="Nat. Commun.">
        <title>The evolution and pathogenic mechanisms of the rice sheath blight pathogen.</title>
        <authorList>
            <person name="Zheng A."/>
            <person name="Lin R."/>
            <person name="Xu L."/>
            <person name="Qin P."/>
            <person name="Tang C."/>
            <person name="Ai P."/>
            <person name="Zhang D."/>
            <person name="Liu Y."/>
            <person name="Sun Z."/>
            <person name="Feng H."/>
            <person name="Wang Y."/>
            <person name="Chen Y."/>
            <person name="Liang X."/>
            <person name="Fu R."/>
            <person name="Li Q."/>
            <person name="Zhang J."/>
            <person name="Yu X."/>
            <person name="Xie Z."/>
            <person name="Ding L."/>
            <person name="Guan P."/>
            <person name="Tang J."/>
            <person name="Liang Y."/>
            <person name="Wang S."/>
            <person name="Deng Q."/>
            <person name="Li S."/>
            <person name="Zhu J."/>
            <person name="Wang L."/>
            <person name="Liu H."/>
            <person name="Li P."/>
        </authorList>
    </citation>
    <scope>NUCLEOTIDE SEQUENCE [LARGE SCALE GENOMIC DNA]</scope>
    <source>
        <strain evidence="9">AG-1 IA</strain>
    </source>
</reference>
<dbReference type="PANTHER" id="PTHR31297:SF34">
    <property type="entry name" value="GLUCAN 1,3-BETA-GLUCOSIDASE 2"/>
    <property type="match status" value="1"/>
</dbReference>
<evidence type="ECO:0000256" key="3">
    <source>
        <dbReference type="ARBA" id="ARBA00023180"/>
    </source>
</evidence>